<evidence type="ECO:0000313" key="1">
    <source>
        <dbReference type="EMBL" id="TDP90297.1"/>
    </source>
</evidence>
<keyword evidence="2" id="KW-1185">Reference proteome</keyword>
<evidence type="ECO:0000313" key="2">
    <source>
        <dbReference type="Proteomes" id="UP000295601"/>
    </source>
</evidence>
<dbReference type="Proteomes" id="UP000295601">
    <property type="component" value="Unassembled WGS sequence"/>
</dbReference>
<dbReference type="InterPro" id="IPR007497">
    <property type="entry name" value="SIMPL/DUF541"/>
</dbReference>
<name>A0A4R6RV70_9MICO</name>
<gene>
    <name evidence="1" type="ORF">EDF62_2865</name>
</gene>
<dbReference type="EMBL" id="SNYA01000007">
    <property type="protein sequence ID" value="TDP90297.1"/>
    <property type="molecule type" value="Genomic_DNA"/>
</dbReference>
<dbReference type="Pfam" id="PF04402">
    <property type="entry name" value="SIMPL"/>
    <property type="match status" value="1"/>
</dbReference>
<dbReference type="OrthoDB" id="4989962at2"/>
<dbReference type="GO" id="GO:0006974">
    <property type="term" value="P:DNA damage response"/>
    <property type="evidence" value="ECO:0007669"/>
    <property type="project" value="TreeGrafter"/>
</dbReference>
<protein>
    <submittedName>
        <fullName evidence="1">Uncharacterized protein YggE</fullName>
    </submittedName>
</protein>
<sequence>MTEIVVTGSSERRVPADRAQLQLSASNAGPERQRVVAGAGTVHERIVARAQELVASGVAESYTAEAVSTYTNSWRDEHGEQIVEHRASVSVGIELLALDEVGALTTEFAEAGIDPQVSWQLSAPARTAMLRDLRAEAVADAHTAAADYALAIGKSALELRELRDGSTGRGPVPIGAPRFAMMADAGAPPEVTVHDILVSVDVEARFGA</sequence>
<reference evidence="1 2" key="1">
    <citation type="submission" date="2019-03" db="EMBL/GenBank/DDBJ databases">
        <title>Genomic analyses of the natural microbiome of Caenorhabditis elegans.</title>
        <authorList>
            <person name="Samuel B."/>
        </authorList>
    </citation>
    <scope>NUCLEOTIDE SEQUENCE [LARGE SCALE GENOMIC DNA]</scope>
    <source>
        <strain evidence="1 2">JUb18</strain>
    </source>
</reference>
<dbReference type="Gene3D" id="3.30.70.2970">
    <property type="entry name" value="Protein of unknown function (DUF541), domain 2"/>
    <property type="match status" value="1"/>
</dbReference>
<dbReference type="RefSeq" id="WP_133617472.1">
    <property type="nucleotide sequence ID" value="NZ_SNYA01000007.1"/>
</dbReference>
<comment type="caution">
    <text evidence="1">The sequence shown here is derived from an EMBL/GenBank/DDBJ whole genome shotgun (WGS) entry which is preliminary data.</text>
</comment>
<dbReference type="PANTHER" id="PTHR34387:SF2">
    <property type="entry name" value="SLR1258 PROTEIN"/>
    <property type="match status" value="1"/>
</dbReference>
<dbReference type="Gene3D" id="3.30.110.170">
    <property type="entry name" value="Protein of unknown function (DUF541), domain 1"/>
    <property type="match status" value="1"/>
</dbReference>
<dbReference type="InterPro" id="IPR052022">
    <property type="entry name" value="26kDa_periplasmic_antigen"/>
</dbReference>
<accession>A0A4R6RV70</accession>
<dbReference type="AlphaFoldDB" id="A0A4R6RV70"/>
<dbReference type="PANTHER" id="PTHR34387">
    <property type="entry name" value="SLR1258 PROTEIN"/>
    <property type="match status" value="1"/>
</dbReference>
<organism evidence="1 2">
    <name type="scientific">Leucobacter luti</name>
    <dbReference type="NCBI Taxonomy" id="340320"/>
    <lineage>
        <taxon>Bacteria</taxon>
        <taxon>Bacillati</taxon>
        <taxon>Actinomycetota</taxon>
        <taxon>Actinomycetes</taxon>
        <taxon>Micrococcales</taxon>
        <taxon>Microbacteriaceae</taxon>
        <taxon>Leucobacter</taxon>
    </lineage>
</organism>
<proteinExistence type="predicted"/>